<dbReference type="EMBL" id="CP015622">
    <property type="protein sequence ID" value="ANE03482.1"/>
    <property type="molecule type" value="Genomic_DNA"/>
</dbReference>
<evidence type="ECO:0000313" key="1">
    <source>
        <dbReference type="EMBL" id="ANE03482.1"/>
    </source>
</evidence>
<reference evidence="1 2" key="1">
    <citation type="submission" date="2016-05" db="EMBL/GenBank/DDBJ databases">
        <title>Complete genome sequence of Corynebacterium crudilactis, a new Corynebacterium species isolated from raw cow's milk.</title>
        <authorList>
            <person name="Christian R."/>
            <person name="Zimmermann J."/>
            <person name="Lipski A."/>
            <person name="Kalinowski J."/>
        </authorList>
    </citation>
    <scope>NUCLEOTIDE SEQUENCE [LARGE SCALE GENOMIC DNA]</scope>
    <source>
        <strain evidence="1 2">JZ16</strain>
    </source>
</reference>
<protein>
    <recommendedName>
        <fullName evidence="3">Lipoprotein</fullName>
    </recommendedName>
</protein>
<sequence length="143" mass="16109">MLNKRLAFIPLTALTLASCSESNTLESYLSSADPSSYESLSLQNIYGDEWAEFAIVCPYAPKDTVEAELYLEDAPIPKFGLDESQSMLVLKSTNTDTTWIRFSRTKVVDLCPATSNYDISFRSTDAAFKFNFNSKNNVWEFIN</sequence>
<evidence type="ECO:0008006" key="3">
    <source>
        <dbReference type="Google" id="ProtNLM"/>
    </source>
</evidence>
<name>A0A172QS28_9CORY</name>
<accession>A0A172QS28</accession>
<dbReference type="STRING" id="1652495.ccrud_04135"/>
<proteinExistence type="predicted"/>
<dbReference type="KEGG" id="ccjz:ccrud_04135"/>
<keyword evidence="2" id="KW-1185">Reference proteome</keyword>
<dbReference type="Proteomes" id="UP000076929">
    <property type="component" value="Chromosome"/>
</dbReference>
<dbReference type="AlphaFoldDB" id="A0A172QS28"/>
<organism evidence="1 2">
    <name type="scientific">Corynebacterium crudilactis</name>
    <dbReference type="NCBI Taxonomy" id="1652495"/>
    <lineage>
        <taxon>Bacteria</taxon>
        <taxon>Bacillati</taxon>
        <taxon>Actinomycetota</taxon>
        <taxon>Actinomycetes</taxon>
        <taxon>Mycobacteriales</taxon>
        <taxon>Corynebacteriaceae</taxon>
        <taxon>Corynebacterium</taxon>
    </lineage>
</organism>
<evidence type="ECO:0000313" key="2">
    <source>
        <dbReference type="Proteomes" id="UP000076929"/>
    </source>
</evidence>
<gene>
    <name evidence="1" type="ORF">ccrud_04135</name>
</gene>
<dbReference type="PROSITE" id="PS51257">
    <property type="entry name" value="PROKAR_LIPOPROTEIN"/>
    <property type="match status" value="1"/>
</dbReference>